<dbReference type="Proteomes" id="UP001497680">
    <property type="component" value="Unassembled WGS sequence"/>
</dbReference>
<organism evidence="1 2">
    <name type="scientific">Hypoxylon rubiginosum</name>
    <dbReference type="NCBI Taxonomy" id="110542"/>
    <lineage>
        <taxon>Eukaryota</taxon>
        <taxon>Fungi</taxon>
        <taxon>Dikarya</taxon>
        <taxon>Ascomycota</taxon>
        <taxon>Pezizomycotina</taxon>
        <taxon>Sordariomycetes</taxon>
        <taxon>Xylariomycetidae</taxon>
        <taxon>Xylariales</taxon>
        <taxon>Hypoxylaceae</taxon>
        <taxon>Hypoxylon</taxon>
    </lineage>
</organism>
<keyword evidence="2" id="KW-1185">Reference proteome</keyword>
<accession>A0ACC0DG04</accession>
<gene>
    <name evidence="1" type="ORF">F4821DRAFT_225598</name>
</gene>
<protein>
    <submittedName>
        <fullName evidence="1">Uncharacterized protein</fullName>
    </submittedName>
</protein>
<dbReference type="EMBL" id="MU394285">
    <property type="protein sequence ID" value="KAI6091787.1"/>
    <property type="molecule type" value="Genomic_DNA"/>
</dbReference>
<evidence type="ECO:0000313" key="2">
    <source>
        <dbReference type="Proteomes" id="UP001497680"/>
    </source>
</evidence>
<reference evidence="1 2" key="1">
    <citation type="journal article" date="2022" name="New Phytol.">
        <title>Ecological generalism drives hyperdiversity of secondary metabolite gene clusters in xylarialean endophytes.</title>
        <authorList>
            <person name="Franco M.E.E."/>
            <person name="Wisecaver J.H."/>
            <person name="Arnold A.E."/>
            <person name="Ju Y.M."/>
            <person name="Slot J.C."/>
            <person name="Ahrendt S."/>
            <person name="Moore L.P."/>
            <person name="Eastman K.E."/>
            <person name="Scott K."/>
            <person name="Konkel Z."/>
            <person name="Mondo S.J."/>
            <person name="Kuo A."/>
            <person name="Hayes R.D."/>
            <person name="Haridas S."/>
            <person name="Andreopoulos B."/>
            <person name="Riley R."/>
            <person name="LaButti K."/>
            <person name="Pangilinan J."/>
            <person name="Lipzen A."/>
            <person name="Amirebrahimi M."/>
            <person name="Yan J."/>
            <person name="Adam C."/>
            <person name="Keymanesh K."/>
            <person name="Ng V."/>
            <person name="Louie K."/>
            <person name="Northen T."/>
            <person name="Drula E."/>
            <person name="Henrissat B."/>
            <person name="Hsieh H.M."/>
            <person name="Youens-Clark K."/>
            <person name="Lutzoni F."/>
            <person name="Miadlikowska J."/>
            <person name="Eastwood D.C."/>
            <person name="Hamelin R.C."/>
            <person name="Grigoriev I.V."/>
            <person name="U'Ren J.M."/>
        </authorList>
    </citation>
    <scope>NUCLEOTIDE SEQUENCE [LARGE SCALE GENOMIC DNA]</scope>
    <source>
        <strain evidence="1 2">ER1909</strain>
    </source>
</reference>
<evidence type="ECO:0000313" key="1">
    <source>
        <dbReference type="EMBL" id="KAI6091787.1"/>
    </source>
</evidence>
<proteinExistence type="predicted"/>
<name>A0ACC0DG04_9PEZI</name>
<sequence>MPSRAAAPSHLDLAGSGESSHRRQDSFGSYFSDKSDKEKDSRDSTGSGQFEDYRRMLGGHSTPTRKSTSSPKPHSPTVNVYTHCGRHTDQYLFSGWSNVVKSPFKKH</sequence>
<comment type="caution">
    <text evidence="1">The sequence shown here is derived from an EMBL/GenBank/DDBJ whole genome shotgun (WGS) entry which is preliminary data.</text>
</comment>